<feature type="compositionally biased region" description="Polar residues" evidence="1">
    <location>
        <begin position="71"/>
        <end position="84"/>
    </location>
</feature>
<dbReference type="SUPFAM" id="SSF88723">
    <property type="entry name" value="PIN domain-like"/>
    <property type="match status" value="1"/>
</dbReference>
<evidence type="ECO:0000259" key="2">
    <source>
        <dbReference type="SMART" id="SM00670"/>
    </source>
</evidence>
<accession>A0A3N4LJ35</accession>
<evidence type="ECO:0000313" key="4">
    <source>
        <dbReference type="Proteomes" id="UP000267821"/>
    </source>
</evidence>
<feature type="region of interest" description="Disordered" evidence="1">
    <location>
        <begin position="57"/>
        <end position="84"/>
    </location>
</feature>
<sequence length="598" mass="67321">MHQWNIPQNLNDTHTIPDRQDFGNSSTAPEMYSLDYQHATPSNFASFPSSGIGYGSLGTSTATPGPPDNGSIHSMQTPRSFEDMNTYNYDGDGDVVMQDLEDPKAIMDVMHHVHEKRFRDDQLYQREASSSRPVTSLARMDNPAFILVIDTSFILSHLHLVEAMVSLHDIYGSVVMIPWATIQELDGLRKSSGRITTTASVGLLGSRHNPANKITRMVEVSRLARQAVNWQLKMFQQIHKGVWGQKREECIDIHVCGDDAILSCARYFKEIQGFVTVLLSDDRNLCVKARVYDLLTVSFDPGVTHTARAILDKTAAEVKAVQPHLSSRPAIHSPRSPSAPYLPAYRQTSPLTQSYIPSYTMADKDAQMEDAPMPMTPSPSGPTIHNSSLIIDTHNSSPNLSHSIYSSSAQLPPTSRFSPVHLPDPQSLVSARPIEPSIDREIRGSVCHLLERAFTDIMTAIPTLMHYHALLCFGGEAYNLEYLRIDLRRVQNLEQIEQELSNHWHTIFSEALNCNTGIKAKEGRLSQPYHNWSKWAGNRPGTKPRKMELKTWIADWTSLWKGLYSKAIQASQLEILSDERLDWHKTEKWSRQLEMIAL</sequence>
<evidence type="ECO:0000256" key="1">
    <source>
        <dbReference type="SAM" id="MobiDB-lite"/>
    </source>
</evidence>
<gene>
    <name evidence="3" type="ORF">L211DRAFT_850326</name>
</gene>
<dbReference type="PANTHER" id="PTHR16161:SF0">
    <property type="entry name" value="TRANSCRIPTIONAL PROTEIN SWT1"/>
    <property type="match status" value="1"/>
</dbReference>
<proteinExistence type="predicted"/>
<dbReference type="Proteomes" id="UP000267821">
    <property type="component" value="Unassembled WGS sequence"/>
</dbReference>
<dbReference type="CDD" id="cd18727">
    <property type="entry name" value="PIN_Swt1-like"/>
    <property type="match status" value="1"/>
</dbReference>
<feature type="region of interest" description="Disordered" evidence="1">
    <location>
        <begin position="1"/>
        <end position="29"/>
    </location>
</feature>
<dbReference type="PANTHER" id="PTHR16161">
    <property type="entry name" value="TRANSCRIPTIONAL PROTEIN SWT1"/>
    <property type="match status" value="1"/>
</dbReference>
<evidence type="ECO:0000313" key="3">
    <source>
        <dbReference type="EMBL" id="RPB22914.1"/>
    </source>
</evidence>
<dbReference type="Pfam" id="PF13638">
    <property type="entry name" value="PIN_4"/>
    <property type="match status" value="1"/>
</dbReference>
<dbReference type="STRING" id="1051890.A0A3N4LJ35"/>
<dbReference type="GO" id="GO:0004540">
    <property type="term" value="F:RNA nuclease activity"/>
    <property type="evidence" value="ECO:0007669"/>
    <property type="project" value="UniProtKB-ARBA"/>
</dbReference>
<organism evidence="3 4">
    <name type="scientific">Terfezia boudieri ATCC MYA-4762</name>
    <dbReference type="NCBI Taxonomy" id="1051890"/>
    <lineage>
        <taxon>Eukaryota</taxon>
        <taxon>Fungi</taxon>
        <taxon>Dikarya</taxon>
        <taxon>Ascomycota</taxon>
        <taxon>Pezizomycotina</taxon>
        <taxon>Pezizomycetes</taxon>
        <taxon>Pezizales</taxon>
        <taxon>Pezizaceae</taxon>
        <taxon>Terfezia</taxon>
    </lineage>
</organism>
<dbReference type="AlphaFoldDB" id="A0A3N4LJ35"/>
<reference evidence="3 4" key="1">
    <citation type="journal article" date="2018" name="Nat. Ecol. Evol.">
        <title>Pezizomycetes genomes reveal the molecular basis of ectomycorrhizal truffle lifestyle.</title>
        <authorList>
            <person name="Murat C."/>
            <person name="Payen T."/>
            <person name="Noel B."/>
            <person name="Kuo A."/>
            <person name="Morin E."/>
            <person name="Chen J."/>
            <person name="Kohler A."/>
            <person name="Krizsan K."/>
            <person name="Balestrini R."/>
            <person name="Da Silva C."/>
            <person name="Montanini B."/>
            <person name="Hainaut M."/>
            <person name="Levati E."/>
            <person name="Barry K.W."/>
            <person name="Belfiori B."/>
            <person name="Cichocki N."/>
            <person name="Clum A."/>
            <person name="Dockter R.B."/>
            <person name="Fauchery L."/>
            <person name="Guy J."/>
            <person name="Iotti M."/>
            <person name="Le Tacon F."/>
            <person name="Lindquist E.A."/>
            <person name="Lipzen A."/>
            <person name="Malagnac F."/>
            <person name="Mello A."/>
            <person name="Molinier V."/>
            <person name="Miyauchi S."/>
            <person name="Poulain J."/>
            <person name="Riccioni C."/>
            <person name="Rubini A."/>
            <person name="Sitrit Y."/>
            <person name="Splivallo R."/>
            <person name="Traeger S."/>
            <person name="Wang M."/>
            <person name="Zifcakova L."/>
            <person name="Wipf D."/>
            <person name="Zambonelli A."/>
            <person name="Paolocci F."/>
            <person name="Nowrousian M."/>
            <person name="Ottonello S."/>
            <person name="Baldrian P."/>
            <person name="Spatafora J.W."/>
            <person name="Henrissat B."/>
            <person name="Nagy L.G."/>
            <person name="Aury J.M."/>
            <person name="Wincker P."/>
            <person name="Grigoriev I.V."/>
            <person name="Bonfante P."/>
            <person name="Martin F.M."/>
        </authorList>
    </citation>
    <scope>NUCLEOTIDE SEQUENCE [LARGE SCALE GENOMIC DNA]</scope>
    <source>
        <strain evidence="3 4">ATCC MYA-4762</strain>
    </source>
</reference>
<dbReference type="InterPro" id="IPR052626">
    <property type="entry name" value="SWT1_Regulator"/>
</dbReference>
<dbReference type="Gene3D" id="3.40.50.1010">
    <property type="entry name" value="5'-nuclease"/>
    <property type="match status" value="1"/>
</dbReference>
<feature type="compositionally biased region" description="Polar residues" evidence="1">
    <location>
        <begin position="1"/>
        <end position="14"/>
    </location>
</feature>
<dbReference type="GO" id="GO:0005634">
    <property type="term" value="C:nucleus"/>
    <property type="evidence" value="ECO:0007669"/>
    <property type="project" value="TreeGrafter"/>
</dbReference>
<feature type="domain" description="PIN" evidence="2">
    <location>
        <begin position="145"/>
        <end position="287"/>
    </location>
</feature>
<dbReference type="SMART" id="SM00670">
    <property type="entry name" value="PINc"/>
    <property type="match status" value="1"/>
</dbReference>
<dbReference type="InterPro" id="IPR029060">
    <property type="entry name" value="PIN-like_dom_sf"/>
</dbReference>
<dbReference type="EMBL" id="ML121549">
    <property type="protein sequence ID" value="RPB22914.1"/>
    <property type="molecule type" value="Genomic_DNA"/>
</dbReference>
<dbReference type="InterPro" id="IPR002716">
    <property type="entry name" value="PIN_dom"/>
</dbReference>
<protein>
    <recommendedName>
        <fullName evidence="2">PIN domain-containing protein</fullName>
    </recommendedName>
</protein>
<dbReference type="OrthoDB" id="2017974at2759"/>
<feature type="region of interest" description="Disordered" evidence="1">
    <location>
        <begin position="323"/>
        <end position="342"/>
    </location>
</feature>
<dbReference type="InParanoid" id="A0A3N4LJ35"/>
<keyword evidence="4" id="KW-1185">Reference proteome</keyword>
<name>A0A3N4LJ35_9PEZI</name>